<keyword evidence="5" id="KW-1185">Reference proteome</keyword>
<name>A0ABW4N376_9CAUL</name>
<dbReference type="GO" id="GO:0016746">
    <property type="term" value="F:acyltransferase activity"/>
    <property type="evidence" value="ECO:0007669"/>
    <property type="project" value="UniProtKB-KW"/>
</dbReference>
<dbReference type="EC" id="2.3.-.-" evidence="4"/>
<evidence type="ECO:0000313" key="5">
    <source>
        <dbReference type="Proteomes" id="UP001597237"/>
    </source>
</evidence>
<dbReference type="InterPro" id="IPR050832">
    <property type="entry name" value="Bact_Acetyltransf"/>
</dbReference>
<feature type="domain" description="N-acetyltransferase" evidence="3">
    <location>
        <begin position="2"/>
        <end position="169"/>
    </location>
</feature>
<reference evidence="5" key="1">
    <citation type="journal article" date="2019" name="Int. J. Syst. Evol. Microbiol.">
        <title>The Global Catalogue of Microorganisms (GCM) 10K type strain sequencing project: providing services to taxonomists for standard genome sequencing and annotation.</title>
        <authorList>
            <consortium name="The Broad Institute Genomics Platform"/>
            <consortium name="The Broad Institute Genome Sequencing Center for Infectious Disease"/>
            <person name="Wu L."/>
            <person name="Ma J."/>
        </authorList>
    </citation>
    <scope>NUCLEOTIDE SEQUENCE [LARGE SCALE GENOMIC DNA]</scope>
    <source>
        <strain evidence="5">DFY28</strain>
    </source>
</reference>
<dbReference type="Pfam" id="PF00583">
    <property type="entry name" value="Acetyltransf_1"/>
    <property type="match status" value="1"/>
</dbReference>
<evidence type="ECO:0000256" key="2">
    <source>
        <dbReference type="ARBA" id="ARBA00023315"/>
    </source>
</evidence>
<evidence type="ECO:0000256" key="1">
    <source>
        <dbReference type="ARBA" id="ARBA00022679"/>
    </source>
</evidence>
<protein>
    <submittedName>
        <fullName evidence="4">GNAT family N-acetyltransferase</fullName>
        <ecNumber evidence="4">2.3.-.-</ecNumber>
    </submittedName>
</protein>
<dbReference type="CDD" id="cd04301">
    <property type="entry name" value="NAT_SF"/>
    <property type="match status" value="1"/>
</dbReference>
<proteinExistence type="predicted"/>
<keyword evidence="1 4" id="KW-0808">Transferase</keyword>
<dbReference type="InterPro" id="IPR016181">
    <property type="entry name" value="Acyl_CoA_acyltransferase"/>
</dbReference>
<dbReference type="EMBL" id="JBHUEY010000001">
    <property type="protein sequence ID" value="MFD1784273.1"/>
    <property type="molecule type" value="Genomic_DNA"/>
</dbReference>
<sequence length="174" mass="18997">MIEIRPATVEDAHEIASVHVAVWREAYQGVMPQAYLHSLTPEARTGAWAERLGDPEDPTRTLVAVRDGHVVGFCTVGPSRLEAPEGYGELHTINILVTAQHQGLGRRLMAEAARALQAMGYTGLTLSVLRDSPAGRMFYESLGGTLTGRHTDDFGDFQLPAVEYRWADLTALLA</sequence>
<dbReference type="SUPFAM" id="SSF55729">
    <property type="entry name" value="Acyl-CoA N-acyltransferases (Nat)"/>
    <property type="match status" value="1"/>
</dbReference>
<dbReference type="PANTHER" id="PTHR43877">
    <property type="entry name" value="AMINOALKYLPHOSPHONATE N-ACETYLTRANSFERASE-RELATED-RELATED"/>
    <property type="match status" value="1"/>
</dbReference>
<dbReference type="Proteomes" id="UP001597237">
    <property type="component" value="Unassembled WGS sequence"/>
</dbReference>
<dbReference type="PROSITE" id="PS51186">
    <property type="entry name" value="GNAT"/>
    <property type="match status" value="1"/>
</dbReference>
<dbReference type="InterPro" id="IPR000182">
    <property type="entry name" value="GNAT_dom"/>
</dbReference>
<dbReference type="Gene3D" id="3.40.630.30">
    <property type="match status" value="1"/>
</dbReference>
<organism evidence="4 5">
    <name type="scientific">Phenylobacterium terrae</name>
    <dbReference type="NCBI Taxonomy" id="2665495"/>
    <lineage>
        <taxon>Bacteria</taxon>
        <taxon>Pseudomonadati</taxon>
        <taxon>Pseudomonadota</taxon>
        <taxon>Alphaproteobacteria</taxon>
        <taxon>Caulobacterales</taxon>
        <taxon>Caulobacteraceae</taxon>
        <taxon>Phenylobacterium</taxon>
    </lineage>
</organism>
<gene>
    <name evidence="4" type="ORF">ACFSC0_12780</name>
</gene>
<comment type="caution">
    <text evidence="4">The sequence shown here is derived from an EMBL/GenBank/DDBJ whole genome shotgun (WGS) entry which is preliminary data.</text>
</comment>
<evidence type="ECO:0000313" key="4">
    <source>
        <dbReference type="EMBL" id="MFD1784273.1"/>
    </source>
</evidence>
<keyword evidence="2 4" id="KW-0012">Acyltransferase</keyword>
<evidence type="ECO:0000259" key="3">
    <source>
        <dbReference type="PROSITE" id="PS51186"/>
    </source>
</evidence>
<dbReference type="RefSeq" id="WP_377283775.1">
    <property type="nucleotide sequence ID" value="NZ_JBHRSI010000009.1"/>
</dbReference>
<accession>A0ABW4N376</accession>
<dbReference type="PANTHER" id="PTHR43877:SF1">
    <property type="entry name" value="ACETYLTRANSFERASE"/>
    <property type="match status" value="1"/>
</dbReference>